<evidence type="ECO:0000313" key="1">
    <source>
        <dbReference type="EMBL" id="SMG34314.1"/>
    </source>
</evidence>
<organism evidence="1 2">
    <name type="scientific">Paenibacillus aquistagni</name>
    <dbReference type="NCBI Taxonomy" id="1852522"/>
    <lineage>
        <taxon>Bacteria</taxon>
        <taxon>Bacillati</taxon>
        <taxon>Bacillota</taxon>
        <taxon>Bacilli</taxon>
        <taxon>Bacillales</taxon>
        <taxon>Paenibacillaceae</taxon>
        <taxon>Paenibacillus</taxon>
    </lineage>
</organism>
<dbReference type="Proteomes" id="UP000193834">
    <property type="component" value="Unassembled WGS sequence"/>
</dbReference>
<dbReference type="EMBL" id="FXAZ01000002">
    <property type="protein sequence ID" value="SMG34314.1"/>
    <property type="molecule type" value="Genomic_DNA"/>
</dbReference>
<proteinExistence type="predicted"/>
<reference evidence="1 2" key="1">
    <citation type="submission" date="2017-04" db="EMBL/GenBank/DDBJ databases">
        <authorList>
            <person name="Afonso C.L."/>
            <person name="Miller P.J."/>
            <person name="Scott M.A."/>
            <person name="Spackman E."/>
            <person name="Goraichik I."/>
            <person name="Dimitrov K.M."/>
            <person name="Suarez D.L."/>
            <person name="Swayne D.E."/>
        </authorList>
    </citation>
    <scope>NUCLEOTIDE SEQUENCE [LARGE SCALE GENOMIC DNA]</scope>
    <source>
        <strain evidence="1 2">11</strain>
    </source>
</reference>
<dbReference type="Pfam" id="PF21820">
    <property type="entry name" value="DUF6886"/>
    <property type="match status" value="1"/>
</dbReference>
<dbReference type="OrthoDB" id="156685at2"/>
<dbReference type="RefSeq" id="WP_085494186.1">
    <property type="nucleotide sequence ID" value="NZ_FXAZ01000002.1"/>
</dbReference>
<protein>
    <submittedName>
        <fullName evidence="1">Uncharacterized protein</fullName>
    </submittedName>
</protein>
<gene>
    <name evidence="1" type="ORF">SAMN06295960_1950</name>
</gene>
<dbReference type="STRING" id="1852522.SAMN06295960_1950"/>
<dbReference type="AlphaFoldDB" id="A0A1X7K1E0"/>
<sequence length="174" mass="20922">MRLFHFSEESEIRIFHPRVKENRRDMPPVVWAIDEEHAFTFYFPRNCPRLVYTKHEGITEEDQLRFFGQTDADIVVTVETNWFHRMRDTAIYRYELPADTFELFDAYAGYYISQDTVEPIETVKITNAMEQLMDMNVELRFTPNLHQLRDAILQSSIQDFGIHRFEHARPREEV</sequence>
<accession>A0A1X7K1E0</accession>
<keyword evidence="2" id="KW-1185">Reference proteome</keyword>
<name>A0A1X7K1E0_9BACL</name>
<evidence type="ECO:0000313" key="2">
    <source>
        <dbReference type="Proteomes" id="UP000193834"/>
    </source>
</evidence>
<dbReference type="InterPro" id="IPR049253">
    <property type="entry name" value="DUF6886"/>
</dbReference>